<evidence type="ECO:0000256" key="9">
    <source>
        <dbReference type="SAM" id="MobiDB-lite"/>
    </source>
</evidence>
<keyword evidence="4" id="KW-0479">Metal-binding</keyword>
<evidence type="ECO:0000256" key="8">
    <source>
        <dbReference type="ARBA" id="ARBA00023239"/>
    </source>
</evidence>
<accession>A0AAD4T0W2</accession>
<dbReference type="Pfam" id="PF01964">
    <property type="entry name" value="ThiC_Rad_SAM"/>
    <property type="match status" value="1"/>
</dbReference>
<dbReference type="PANTHER" id="PTHR30557:SF1">
    <property type="entry name" value="PHOSPHOMETHYLPYRIMIDINE SYNTHASE, CHLOROPLASTIC"/>
    <property type="match status" value="1"/>
</dbReference>
<comment type="cofactor">
    <cofactor evidence="1">
        <name>[4Fe-4S] cluster</name>
        <dbReference type="ChEBI" id="CHEBI:49883"/>
    </cofactor>
</comment>
<keyword evidence="2" id="KW-0004">4Fe-4S</keyword>
<evidence type="ECO:0000256" key="5">
    <source>
        <dbReference type="ARBA" id="ARBA00022833"/>
    </source>
</evidence>
<evidence type="ECO:0000256" key="3">
    <source>
        <dbReference type="ARBA" id="ARBA00022691"/>
    </source>
</evidence>
<reference evidence="10" key="1">
    <citation type="submission" date="2022-04" db="EMBL/GenBank/DDBJ databases">
        <title>A functionally conserved STORR gene fusion in Papaver species that diverged 16.8 million years ago.</title>
        <authorList>
            <person name="Catania T."/>
        </authorList>
    </citation>
    <scope>NUCLEOTIDE SEQUENCE</scope>
    <source>
        <strain evidence="10">S-188037</strain>
    </source>
</reference>
<evidence type="ECO:0000256" key="1">
    <source>
        <dbReference type="ARBA" id="ARBA00001966"/>
    </source>
</evidence>
<dbReference type="EMBL" id="JAJJMB010007708">
    <property type="protein sequence ID" value="KAI3928290.1"/>
    <property type="molecule type" value="Genomic_DNA"/>
</dbReference>
<gene>
    <name evidence="10" type="ORF">MKW98_023891</name>
</gene>
<evidence type="ECO:0000256" key="7">
    <source>
        <dbReference type="ARBA" id="ARBA00023014"/>
    </source>
</evidence>
<evidence type="ECO:0000313" key="11">
    <source>
        <dbReference type="Proteomes" id="UP001202328"/>
    </source>
</evidence>
<evidence type="ECO:0000256" key="4">
    <source>
        <dbReference type="ARBA" id="ARBA00022723"/>
    </source>
</evidence>
<dbReference type="InterPro" id="IPR002817">
    <property type="entry name" value="ThiC/BzaA/B"/>
</dbReference>
<dbReference type="AlphaFoldDB" id="A0AAD4T0W2"/>
<dbReference type="PANTHER" id="PTHR30557">
    <property type="entry name" value="THIAMINE BIOSYNTHESIS PROTEIN THIC"/>
    <property type="match status" value="1"/>
</dbReference>
<dbReference type="Gene3D" id="3.20.20.540">
    <property type="entry name" value="Radical SAM ThiC family, central domain"/>
    <property type="match status" value="1"/>
</dbReference>
<dbReference type="GO" id="GO:0016829">
    <property type="term" value="F:lyase activity"/>
    <property type="evidence" value="ECO:0007669"/>
    <property type="project" value="UniProtKB-KW"/>
</dbReference>
<evidence type="ECO:0000256" key="2">
    <source>
        <dbReference type="ARBA" id="ARBA00022485"/>
    </source>
</evidence>
<dbReference type="InterPro" id="IPR038521">
    <property type="entry name" value="ThiC/Bza_core_dom"/>
</dbReference>
<comment type="caution">
    <text evidence="10">The sequence shown here is derived from an EMBL/GenBank/DDBJ whole genome shotgun (WGS) entry which is preliminary data.</text>
</comment>
<dbReference type="Proteomes" id="UP001202328">
    <property type="component" value="Unassembled WGS sequence"/>
</dbReference>
<dbReference type="GO" id="GO:0046872">
    <property type="term" value="F:metal ion binding"/>
    <property type="evidence" value="ECO:0007669"/>
    <property type="project" value="UniProtKB-KW"/>
</dbReference>
<keyword evidence="5" id="KW-0862">Zinc</keyword>
<name>A0AAD4T0W2_9MAGN</name>
<protein>
    <submittedName>
        <fullName evidence="10">Uncharacterized protein</fullName>
    </submittedName>
</protein>
<keyword evidence="11" id="KW-1185">Reference proteome</keyword>
<organism evidence="10 11">
    <name type="scientific">Papaver atlanticum</name>
    <dbReference type="NCBI Taxonomy" id="357466"/>
    <lineage>
        <taxon>Eukaryota</taxon>
        <taxon>Viridiplantae</taxon>
        <taxon>Streptophyta</taxon>
        <taxon>Embryophyta</taxon>
        <taxon>Tracheophyta</taxon>
        <taxon>Spermatophyta</taxon>
        <taxon>Magnoliopsida</taxon>
        <taxon>Ranunculales</taxon>
        <taxon>Papaveraceae</taxon>
        <taxon>Papaveroideae</taxon>
        <taxon>Papaver</taxon>
    </lineage>
</organism>
<feature type="compositionally biased region" description="Polar residues" evidence="9">
    <location>
        <begin position="99"/>
        <end position="113"/>
    </location>
</feature>
<proteinExistence type="predicted"/>
<dbReference type="GO" id="GO:0051539">
    <property type="term" value="F:4 iron, 4 sulfur cluster binding"/>
    <property type="evidence" value="ECO:0007669"/>
    <property type="project" value="UniProtKB-KW"/>
</dbReference>
<feature type="non-terminal residue" evidence="10">
    <location>
        <position position="1"/>
    </location>
</feature>
<keyword evidence="7" id="KW-0411">Iron-sulfur</keyword>
<evidence type="ECO:0000313" key="10">
    <source>
        <dbReference type="EMBL" id="KAI3928290.1"/>
    </source>
</evidence>
<evidence type="ECO:0000256" key="6">
    <source>
        <dbReference type="ARBA" id="ARBA00023004"/>
    </source>
</evidence>
<feature type="region of interest" description="Disordered" evidence="9">
    <location>
        <begin position="99"/>
        <end position="127"/>
    </location>
</feature>
<dbReference type="GO" id="GO:0009228">
    <property type="term" value="P:thiamine biosynthetic process"/>
    <property type="evidence" value="ECO:0007669"/>
    <property type="project" value="InterPro"/>
</dbReference>
<sequence>MSTGMISSTIYDANDTAQFAELLTQEELTRRAWEKDVQVMNEGPGHIPLHKIPEIMEKQLEWCNEAPFYTLGPFTTDIAPQDGFPDTLIQQHEVQQAYRTTAQGETQEIQSEIQPDKRQRSKTVASE</sequence>
<keyword evidence="3" id="KW-0949">S-adenosyl-L-methionine</keyword>
<keyword evidence="8" id="KW-0456">Lyase</keyword>
<keyword evidence="6" id="KW-0408">Iron</keyword>